<feature type="region of interest" description="Disordered" evidence="1">
    <location>
        <begin position="1"/>
        <end position="139"/>
    </location>
</feature>
<evidence type="ECO:0000313" key="3">
    <source>
        <dbReference type="Proteomes" id="UP001362999"/>
    </source>
</evidence>
<feature type="compositionally biased region" description="Polar residues" evidence="1">
    <location>
        <begin position="15"/>
        <end position="30"/>
    </location>
</feature>
<feature type="compositionally biased region" description="Low complexity" evidence="1">
    <location>
        <begin position="188"/>
        <end position="202"/>
    </location>
</feature>
<organism evidence="2 3">
    <name type="scientific">Favolaschia claudopus</name>
    <dbReference type="NCBI Taxonomy" id="2862362"/>
    <lineage>
        <taxon>Eukaryota</taxon>
        <taxon>Fungi</taxon>
        <taxon>Dikarya</taxon>
        <taxon>Basidiomycota</taxon>
        <taxon>Agaricomycotina</taxon>
        <taxon>Agaricomycetes</taxon>
        <taxon>Agaricomycetidae</taxon>
        <taxon>Agaricales</taxon>
        <taxon>Marasmiineae</taxon>
        <taxon>Mycenaceae</taxon>
        <taxon>Favolaschia</taxon>
    </lineage>
</organism>
<sequence length="275" mass="29617">MQTEPEVELVGEVHPSQNAHRTLVDASTQTDLDDHILYSHRSTHAPAPAPAPLPPPPPPPPPPPKTSLSRKFFRRADVPANTNAKASAPGNAKVSSEPTGGNYLSELKDRLARRNIRPNTLTVSPSQTRNSTRRSSSFSKFAAVKIRRHAHRNAENVKPEEEGELLRLFRQNKTNGGRRIALGALDPNTSSTSNNTTNATTTTRKLRRIVVPPVTEGALSSRNPQIQNELERLRAQAKVGGAGGGGSGSRRVTAAGDKEKQKNAITGLENPTGTK</sequence>
<feature type="region of interest" description="Disordered" evidence="1">
    <location>
        <begin position="180"/>
        <end position="202"/>
    </location>
</feature>
<dbReference type="SUPFAM" id="SSF101447">
    <property type="entry name" value="Formin homology 2 domain (FH2 domain)"/>
    <property type="match status" value="1"/>
</dbReference>
<comment type="caution">
    <text evidence="2">The sequence shown here is derived from an EMBL/GenBank/DDBJ whole genome shotgun (WGS) entry which is preliminary data.</text>
</comment>
<name>A0AAV9ZY31_9AGAR</name>
<reference evidence="2 3" key="1">
    <citation type="journal article" date="2024" name="J Genomics">
        <title>Draft genome sequencing and assembly of Favolaschia claudopus CIRM-BRFM 2984 isolated from oak limbs.</title>
        <authorList>
            <person name="Navarro D."/>
            <person name="Drula E."/>
            <person name="Chaduli D."/>
            <person name="Cazenave R."/>
            <person name="Ahrendt S."/>
            <person name="Wang J."/>
            <person name="Lipzen A."/>
            <person name="Daum C."/>
            <person name="Barry K."/>
            <person name="Grigoriev I.V."/>
            <person name="Favel A."/>
            <person name="Rosso M.N."/>
            <person name="Martin F."/>
        </authorList>
    </citation>
    <scope>NUCLEOTIDE SEQUENCE [LARGE SCALE GENOMIC DNA]</scope>
    <source>
        <strain evidence="2 3">CIRM-BRFM 2984</strain>
    </source>
</reference>
<evidence type="ECO:0000256" key="1">
    <source>
        <dbReference type="SAM" id="MobiDB-lite"/>
    </source>
</evidence>
<feature type="compositionally biased region" description="Low complexity" evidence="1">
    <location>
        <begin position="124"/>
        <end position="139"/>
    </location>
</feature>
<gene>
    <name evidence="2" type="ORF">R3P38DRAFT_105265</name>
</gene>
<evidence type="ECO:0000313" key="2">
    <source>
        <dbReference type="EMBL" id="KAK6996022.1"/>
    </source>
</evidence>
<dbReference type="AlphaFoldDB" id="A0AAV9ZY31"/>
<proteinExistence type="predicted"/>
<accession>A0AAV9ZY31</accession>
<dbReference type="Proteomes" id="UP001362999">
    <property type="component" value="Unassembled WGS sequence"/>
</dbReference>
<keyword evidence="3" id="KW-1185">Reference proteome</keyword>
<feature type="compositionally biased region" description="Pro residues" evidence="1">
    <location>
        <begin position="47"/>
        <end position="65"/>
    </location>
</feature>
<feature type="region of interest" description="Disordered" evidence="1">
    <location>
        <begin position="235"/>
        <end position="275"/>
    </location>
</feature>
<protein>
    <submittedName>
        <fullName evidence="2">Uncharacterized protein</fullName>
    </submittedName>
</protein>
<dbReference type="EMBL" id="JAWWNJ010000100">
    <property type="protein sequence ID" value="KAK6996022.1"/>
    <property type="molecule type" value="Genomic_DNA"/>
</dbReference>